<dbReference type="InterPro" id="IPR045838">
    <property type="entry name" value="DEPDC5_CTD"/>
</dbReference>
<feature type="region of interest" description="Disordered" evidence="1">
    <location>
        <begin position="1594"/>
        <end position="1627"/>
    </location>
</feature>
<dbReference type="GO" id="GO:0034198">
    <property type="term" value="P:cellular response to amino acid starvation"/>
    <property type="evidence" value="ECO:0007669"/>
    <property type="project" value="TreeGrafter"/>
</dbReference>
<feature type="region of interest" description="Disordered" evidence="1">
    <location>
        <begin position="1035"/>
        <end position="1127"/>
    </location>
</feature>
<dbReference type="PANTHER" id="PTHR13179">
    <property type="entry name" value="DEP DOMAIN CONTAINING PROTEIN 5"/>
    <property type="match status" value="1"/>
</dbReference>
<keyword evidence="4" id="KW-1185">Reference proteome</keyword>
<dbReference type="Pfam" id="PF12257">
    <property type="entry name" value="IML1"/>
    <property type="match status" value="1"/>
</dbReference>
<accession>A0AAU9WDI5</accession>
<protein>
    <recommendedName>
        <fullName evidence="2">DEP domain-containing protein</fullName>
    </recommendedName>
</protein>
<proteinExistence type="predicted"/>
<dbReference type="EMBL" id="CALNXJ010000011">
    <property type="protein sequence ID" value="CAH3108230.1"/>
    <property type="molecule type" value="Genomic_DNA"/>
</dbReference>
<organism evidence="3 4">
    <name type="scientific">Pocillopora meandrina</name>
    <dbReference type="NCBI Taxonomy" id="46732"/>
    <lineage>
        <taxon>Eukaryota</taxon>
        <taxon>Metazoa</taxon>
        <taxon>Cnidaria</taxon>
        <taxon>Anthozoa</taxon>
        <taxon>Hexacorallia</taxon>
        <taxon>Scleractinia</taxon>
        <taxon>Astrocoeniina</taxon>
        <taxon>Pocilloporidae</taxon>
        <taxon>Pocillopora</taxon>
    </lineage>
</organism>
<sequence>MKLFKLWVHQQNFSEDDLILNPKEFPNEKEGDILEIYHPDEDNTRLLLQIKSINPEFQQKDTISIEQSVANFFQLRTYWDVEVTKVEPKDVFVDMVELLFKDQFVTRSEMWRFSKQLVGSCVYITKKLSHFGVRAQVMEIWTKGEKVSCGVISNDTRVIFRSSSTKMYLFIQMSKEMWDFDFNGDLYIEKAINGFFYELFTKWKELKAHHDVSIILFSRTFYNAQSLEEFPLEAQGCIRKDPYGRFYEDFYQVVALSDSCDDWIPMLVTLKHCFNQYPKFSNCCDKLKGTKIKGQNSSSYEGNFLEAINLAMNAFERHHIDRNFGRTGQTVIIVAPGSGVFEVDREVTSITKQRLLDSGVSIDLVCLAEQPLHTVPLFKFFNKTLGLRDNDIGDDYNIPHWMNHNFYTSPKTRNKPGNVAPRIKIPEAILNSLGKNGEHEEAYSNFAKHCKTEVGDSQLADRVDYDEYDAKVFRNPLTHSTLKGWAPGGTTFRRIRSALDMQRVAKSKEEPIFRRVSSPPRGVSSYEDMEISASFSTFTERDAPSLKTLDSRGTLILSSSMEYTSHGVLASLSENMVVNGTSHEIIRPVPRRFAVGSAGASRHEIPGHSRPQRTLINPFKPNEIPCNWTCNRHRWSHVFPKGPGGEVLHRHYEKLSPAESNPQIKTEKSRSVEEAALAVVAARKQEMSEVKSRSISEEQDLLDPLMISEENEDTYEDDAFIPELSSGILGHFSPISELTKTSQNTTPRRRSQLPRINLYRGVEKTPDEHDWTAAVKTSVDWKSLTCPALLPLTTDYSPSKQTLESDYCEYNYTLLIEVEEEYTEEKKISGWGKQESLPEEDSHGVPRGLSAEMLFMELVSQRIRKGFQLTPLKGKPAPPNKPQSIAAIPAKSDHQECFLSIGRISHKLSLTSHEVTVTKYRPRHQFGSQPIKYSYRLWIPQRKLFEQNYGEFRHEEMENYNWNYLDQHLCGESEFKELIESLHYWKARFLLLPFLPLSQRQVKGSGREEKKKTSTQQADVVDGIVRFLEVLNRIKRHQTQKTPTTPKDRKQSDVSIPTRRINKQLEHKTSRPIPCELTVTRENSSAPSSPLTNGSRSSSGIGDELGSPDSHASPSREVAGEQPKTVDDASVKLDRGKLCIESPLESVAEAMLDPGKGMTFLPEVKGLKPASFLSSEAISWILLNVEGVNAKEQATQLCQKLFEGGFIKHASDSTAQKLVEGFVIFYFTPKSCWREKTEDMLDNIDRPLVSRQGFIDEHRLRSDRFQSDLLQAFQIDWFEVAIWPTKSEKETPEFLAPDIEIVASPACSSVRKPRTWTRSARRNFHSESGYGCDPAYKFVTLDADPYHKSPRPESCTVRYHGNFSPLHAFEIELHWIAATGCIVGDMVSSWSRKAPSCGFHLVPVPVSPFPDPKSKNVDPFRLPVFIQLNLSNCTADASSLFEEFECSTRSRRLFLFLEAILQRFGYIRDTPYGSTHVSTPMMQVTPVQCRENDYVHTSGVAFVRILLNWDEDEDPVESGPPRPEKGQLSSSSWGFYWMQNYMLTKRWRSAATGDNEAADKLRGELEDFCADKEGVLSSFWESCHEAARREAQKRIEKDEAEAKMNYKETSEITRHEDSYDPQNLERG</sequence>
<dbReference type="SMART" id="SM00049">
    <property type="entry name" value="DEP"/>
    <property type="match status" value="1"/>
</dbReference>
<evidence type="ECO:0000259" key="2">
    <source>
        <dbReference type="PROSITE" id="PS50186"/>
    </source>
</evidence>
<evidence type="ECO:0000313" key="4">
    <source>
        <dbReference type="Proteomes" id="UP001159428"/>
    </source>
</evidence>
<dbReference type="InterPro" id="IPR036388">
    <property type="entry name" value="WH-like_DNA-bd_sf"/>
</dbReference>
<evidence type="ECO:0000313" key="3">
    <source>
        <dbReference type="EMBL" id="CAH3108230.1"/>
    </source>
</evidence>
<dbReference type="GO" id="GO:0005765">
    <property type="term" value="C:lysosomal membrane"/>
    <property type="evidence" value="ECO:0007669"/>
    <property type="project" value="TreeGrafter"/>
</dbReference>
<dbReference type="InterPro" id="IPR048255">
    <property type="entry name" value="IML1_N"/>
</dbReference>
<dbReference type="PANTHER" id="PTHR13179:SF8">
    <property type="entry name" value="GATOR COMPLEX PROTEIN DEPDC5"/>
    <property type="match status" value="1"/>
</dbReference>
<dbReference type="InterPro" id="IPR055213">
    <property type="entry name" value="IML1_double_psi_beta_barrel"/>
</dbReference>
<dbReference type="Proteomes" id="UP001159428">
    <property type="component" value="Unassembled WGS sequence"/>
</dbReference>
<feature type="compositionally biased region" description="Polar residues" evidence="1">
    <location>
        <begin position="1080"/>
        <end position="1100"/>
    </location>
</feature>
<dbReference type="GO" id="GO:1990130">
    <property type="term" value="C:GATOR1 complex"/>
    <property type="evidence" value="ECO:0007669"/>
    <property type="project" value="TreeGrafter"/>
</dbReference>
<dbReference type="GO" id="GO:1904262">
    <property type="term" value="P:negative regulation of TORC1 signaling"/>
    <property type="evidence" value="ECO:0007669"/>
    <property type="project" value="TreeGrafter"/>
</dbReference>
<dbReference type="Pfam" id="PF19418">
    <property type="entry name" value="DEPDC5_CTD"/>
    <property type="match status" value="1"/>
</dbReference>
<dbReference type="Gene3D" id="1.10.10.10">
    <property type="entry name" value="Winged helix-like DNA-binding domain superfamily/Winged helix DNA-binding domain"/>
    <property type="match status" value="1"/>
</dbReference>
<dbReference type="GO" id="GO:0035556">
    <property type="term" value="P:intracellular signal transduction"/>
    <property type="evidence" value="ECO:0007669"/>
    <property type="project" value="InterPro"/>
</dbReference>
<dbReference type="Pfam" id="PF23013">
    <property type="entry name" value="IML1_N"/>
    <property type="match status" value="1"/>
</dbReference>
<dbReference type="GO" id="GO:0005096">
    <property type="term" value="F:GTPase activator activity"/>
    <property type="evidence" value="ECO:0007669"/>
    <property type="project" value="InterPro"/>
</dbReference>
<gene>
    <name evidence="3" type="ORF">PMEA_00003211</name>
</gene>
<comment type="caution">
    <text evidence="3">The sequence shown here is derived from an EMBL/GenBank/DDBJ whole genome shotgun (WGS) entry which is preliminary data.</text>
</comment>
<name>A0AAU9WDI5_9CNID</name>
<reference evidence="3 4" key="1">
    <citation type="submission" date="2022-05" db="EMBL/GenBank/DDBJ databases">
        <authorList>
            <consortium name="Genoscope - CEA"/>
            <person name="William W."/>
        </authorList>
    </citation>
    <scope>NUCLEOTIDE SEQUENCE [LARGE SCALE GENOMIC DNA]</scope>
</reference>
<dbReference type="InterPro" id="IPR027244">
    <property type="entry name" value="IML1"/>
</dbReference>
<dbReference type="GO" id="GO:0010508">
    <property type="term" value="P:positive regulation of autophagy"/>
    <property type="evidence" value="ECO:0007669"/>
    <property type="project" value="TreeGrafter"/>
</dbReference>
<dbReference type="SUPFAM" id="SSF46785">
    <property type="entry name" value="Winged helix' DNA-binding domain"/>
    <property type="match status" value="1"/>
</dbReference>
<dbReference type="InterPro" id="IPR000591">
    <property type="entry name" value="DEP_dom"/>
</dbReference>
<feature type="domain" description="DEP" evidence="2">
    <location>
        <begin position="1169"/>
        <end position="1229"/>
    </location>
</feature>
<dbReference type="PROSITE" id="PS50186">
    <property type="entry name" value="DEP"/>
    <property type="match status" value="1"/>
</dbReference>
<evidence type="ECO:0000256" key="1">
    <source>
        <dbReference type="SAM" id="MobiDB-lite"/>
    </source>
</evidence>
<dbReference type="InterPro" id="IPR036390">
    <property type="entry name" value="WH_DNA-bd_sf"/>
</dbReference>